<feature type="domain" description="SAC" evidence="3">
    <location>
        <begin position="148"/>
        <end position="490"/>
    </location>
</feature>
<protein>
    <submittedName>
        <fullName evidence="4">Putative phosphoinositide phosphatase sac9-like</fullName>
    </submittedName>
</protein>
<sequence>MEPALETSSPGRNTAVTVLRSLQTGDHFAVVSPQRRVDTLLIRIDPIDGRLVFDWRQQVHVFASEAVALSHLRAFGDLDVCCRAVNILGYAALSDVAVMLLATRVRPAVTLPGGHKIMTVSESQWLRIPIQGRGEPLSREELRKLDSLTEFPIDGAHFFCETADITRPFPSDAEPTDPSWEWVWNRWLTHPFRSIGLHDICPHLQQGMAEARVLRDVEGRGWVMTEISRRSRLHPGTRYLARGLNDMASAGNEIECEQLVWPEIKSVSKPVKWSSFVWRRGSVPIWWGVEIKNSGVGEAEIWVNTSHTYRGSGKYFKRLQRRYVPHFEGKEDLTAEERAAAVPVTCVNLLRCAMGKSELLLSEHFHEAVRRIRRLEPDRQLMVLNFDWHSTVRSLGEASAVEGLWSLLESIQPQAGVSCGTVTPGPLGAAERADAGSMKTPWPGGWHVRWERQQYGVLRFNCADSLDRTNIASYFAATQSLVEQAKVCGLCIVARSSPVRQAGGRQAMGGRTPSTGSLGAFSKVLPRSLAKSMDSMTSRISRSAGGPKANAAAQGGPDEQQALRERQPASDRADPPAALPPGWESRTDPITGRTFYIDHNNKVTTWRCPAPVPSEPEPEEPSGDAELGSEGGGPSDGDAEPMAQPLPVPASTLPEWGLYGWNVLQVKAHLLPEVVTAQAELFLINGDLQAMFYTASRAMHSQSICLLEGRRNRLNRTTGMGAAINAGLAVQRRFANLMQDESRMAQLEVFLGLKMDKHFPSVPPYEEPILPDDVSDIDDDEGLLVGESSGGRHSQMSAGAAAKAERAAAMAFTAASQATAAADAVAPLGTGSLSPESLI</sequence>
<dbReference type="PROSITE" id="PS50275">
    <property type="entry name" value="SAC"/>
    <property type="match status" value="1"/>
</dbReference>
<dbReference type="AlphaFoldDB" id="A0A061RQK0"/>
<dbReference type="Pfam" id="PF00397">
    <property type="entry name" value="WW"/>
    <property type="match status" value="1"/>
</dbReference>
<dbReference type="SMART" id="SM00456">
    <property type="entry name" value="WW"/>
    <property type="match status" value="1"/>
</dbReference>
<proteinExistence type="predicted"/>
<feature type="region of interest" description="Disordered" evidence="1">
    <location>
        <begin position="501"/>
        <end position="592"/>
    </location>
</feature>
<dbReference type="CDD" id="cd00201">
    <property type="entry name" value="WW"/>
    <property type="match status" value="1"/>
</dbReference>
<feature type="domain" description="WW" evidence="2">
    <location>
        <begin position="577"/>
        <end position="611"/>
    </location>
</feature>
<dbReference type="GO" id="GO:0016791">
    <property type="term" value="F:phosphatase activity"/>
    <property type="evidence" value="ECO:0007669"/>
    <property type="project" value="InterPro"/>
</dbReference>
<evidence type="ECO:0000259" key="2">
    <source>
        <dbReference type="PROSITE" id="PS50020"/>
    </source>
</evidence>
<dbReference type="Pfam" id="PF02383">
    <property type="entry name" value="Syja_N"/>
    <property type="match status" value="1"/>
</dbReference>
<dbReference type="InterPro" id="IPR002013">
    <property type="entry name" value="SAC_dom"/>
</dbReference>
<name>A0A061RQK0_9CHLO</name>
<evidence type="ECO:0000259" key="3">
    <source>
        <dbReference type="PROSITE" id="PS50275"/>
    </source>
</evidence>
<dbReference type="EMBL" id="GBEZ01010561">
    <property type="protein sequence ID" value="JAC75127.1"/>
    <property type="molecule type" value="Transcribed_RNA"/>
</dbReference>
<dbReference type="PANTHER" id="PTHR46817">
    <property type="entry name" value="PHOSPHOINOSITIDE PHOSPHATASE SAC9-RELATED"/>
    <property type="match status" value="1"/>
</dbReference>
<gene>
    <name evidence="4" type="ORF">TSPGSL018_24009</name>
</gene>
<organism evidence="4">
    <name type="scientific">Tetraselmis sp. GSL018</name>
    <dbReference type="NCBI Taxonomy" id="582737"/>
    <lineage>
        <taxon>Eukaryota</taxon>
        <taxon>Viridiplantae</taxon>
        <taxon>Chlorophyta</taxon>
        <taxon>core chlorophytes</taxon>
        <taxon>Chlorodendrophyceae</taxon>
        <taxon>Chlorodendrales</taxon>
        <taxon>Chlorodendraceae</taxon>
        <taxon>Tetraselmis</taxon>
    </lineage>
</organism>
<dbReference type="InterPro" id="IPR001202">
    <property type="entry name" value="WW_dom"/>
</dbReference>
<dbReference type="PANTHER" id="PTHR46817:SF1">
    <property type="entry name" value="SAC DOMAIN-CONTAINING PROTEIN"/>
    <property type="match status" value="1"/>
</dbReference>
<dbReference type="InterPro" id="IPR036020">
    <property type="entry name" value="WW_dom_sf"/>
</dbReference>
<evidence type="ECO:0000313" key="4">
    <source>
        <dbReference type="EMBL" id="JAC75127.1"/>
    </source>
</evidence>
<feature type="region of interest" description="Disordered" evidence="1">
    <location>
        <begin position="606"/>
        <end position="648"/>
    </location>
</feature>
<accession>A0A061RQK0</accession>
<feature type="compositionally biased region" description="Low complexity" evidence="1">
    <location>
        <begin position="501"/>
        <end position="511"/>
    </location>
</feature>
<dbReference type="PROSITE" id="PS50020">
    <property type="entry name" value="WW_DOMAIN_2"/>
    <property type="match status" value="1"/>
</dbReference>
<evidence type="ECO:0000256" key="1">
    <source>
        <dbReference type="SAM" id="MobiDB-lite"/>
    </source>
</evidence>
<dbReference type="Gene3D" id="2.20.70.10">
    <property type="match status" value="1"/>
</dbReference>
<dbReference type="SUPFAM" id="SSF51045">
    <property type="entry name" value="WW domain"/>
    <property type="match status" value="1"/>
</dbReference>
<reference evidence="4" key="1">
    <citation type="submission" date="2014-05" db="EMBL/GenBank/DDBJ databases">
        <title>The transcriptome of the halophilic microalga Tetraselmis sp. GSL018 isolated from the Great Salt Lake, Utah.</title>
        <authorList>
            <person name="Jinkerson R.E."/>
            <person name="D'Adamo S."/>
            <person name="Posewitz M.C."/>
        </authorList>
    </citation>
    <scope>NUCLEOTIDE SEQUENCE</scope>
    <source>
        <strain evidence="4">GSL018</strain>
    </source>
</reference>
<feature type="compositionally biased region" description="Basic and acidic residues" evidence="1">
    <location>
        <begin position="561"/>
        <end position="574"/>
    </location>
</feature>